<reference evidence="1" key="1">
    <citation type="submission" date="2019-04" db="EMBL/GenBank/DDBJ databases">
        <title>Friends and foes A comparative genomics study of 23 Aspergillus species from section Flavi.</title>
        <authorList>
            <consortium name="DOE Joint Genome Institute"/>
            <person name="Kjaerbolling I."/>
            <person name="Vesth T."/>
            <person name="Frisvad J.C."/>
            <person name="Nybo J.L."/>
            <person name="Theobald S."/>
            <person name="Kildgaard S."/>
            <person name="Isbrandt T."/>
            <person name="Kuo A."/>
            <person name="Sato A."/>
            <person name="Lyhne E.K."/>
            <person name="Kogle M.E."/>
            <person name="Wiebenga A."/>
            <person name="Kun R.S."/>
            <person name="Lubbers R.J."/>
            <person name="Makela M.R."/>
            <person name="Barry K."/>
            <person name="Chovatia M."/>
            <person name="Clum A."/>
            <person name="Daum C."/>
            <person name="Haridas S."/>
            <person name="He G."/>
            <person name="LaButti K."/>
            <person name="Lipzen A."/>
            <person name="Mondo S."/>
            <person name="Riley R."/>
            <person name="Salamov A."/>
            <person name="Simmons B.A."/>
            <person name="Magnuson J.K."/>
            <person name="Henrissat B."/>
            <person name="Mortensen U.H."/>
            <person name="Larsen T.O."/>
            <person name="Devries R.P."/>
            <person name="Grigoriev I.V."/>
            <person name="Machida M."/>
            <person name="Baker S.E."/>
            <person name="Andersen M.R."/>
        </authorList>
    </citation>
    <scope>NUCLEOTIDE SEQUENCE</scope>
    <source>
        <strain evidence="1">CBS 117612</strain>
    </source>
</reference>
<dbReference type="AlphaFoldDB" id="A0A5N6XWU5"/>
<protein>
    <submittedName>
        <fullName evidence="1">Uncharacterized protein</fullName>
    </submittedName>
</protein>
<organism evidence="1">
    <name type="scientific">Aspergillus arachidicola</name>
    <dbReference type="NCBI Taxonomy" id="656916"/>
    <lineage>
        <taxon>Eukaryota</taxon>
        <taxon>Fungi</taxon>
        <taxon>Dikarya</taxon>
        <taxon>Ascomycota</taxon>
        <taxon>Pezizomycotina</taxon>
        <taxon>Eurotiomycetes</taxon>
        <taxon>Eurotiomycetidae</taxon>
        <taxon>Eurotiales</taxon>
        <taxon>Aspergillaceae</taxon>
        <taxon>Aspergillus</taxon>
        <taxon>Aspergillus subgen. Circumdati</taxon>
    </lineage>
</organism>
<proteinExistence type="predicted"/>
<gene>
    <name evidence="1" type="ORF">BDV24DRAFT_140605</name>
</gene>
<dbReference type="EMBL" id="ML737185">
    <property type="protein sequence ID" value="KAE8337123.1"/>
    <property type="molecule type" value="Genomic_DNA"/>
</dbReference>
<evidence type="ECO:0000313" key="1">
    <source>
        <dbReference type="EMBL" id="KAE8337123.1"/>
    </source>
</evidence>
<accession>A0A5N6XWU5</accession>
<dbReference type="Proteomes" id="UP000325558">
    <property type="component" value="Unassembled WGS sequence"/>
</dbReference>
<sequence length="71" mass="8137">MVHSNGQKRGLPEHPTLMALIWCSPVSEKPHDDHVFMTPSQHFKSEAVRVESELHDILPTYMIPSVFLPLF</sequence>
<name>A0A5N6XWU5_9EURO</name>
<dbReference type="InterPro" id="IPR045851">
    <property type="entry name" value="AMP-bd_C_sf"/>
</dbReference>
<dbReference type="Gene3D" id="3.30.300.30">
    <property type="match status" value="1"/>
</dbReference>